<dbReference type="Gene3D" id="3.30.450.40">
    <property type="match status" value="1"/>
</dbReference>
<keyword evidence="3" id="KW-0805">Transcription regulation</keyword>
<keyword evidence="2" id="KW-0067">ATP-binding</keyword>
<dbReference type="InterPro" id="IPR058031">
    <property type="entry name" value="AAA_lid_NorR"/>
</dbReference>
<dbReference type="Proteomes" id="UP001596409">
    <property type="component" value="Unassembled WGS sequence"/>
</dbReference>
<evidence type="ECO:0000259" key="5">
    <source>
        <dbReference type="PROSITE" id="PS50045"/>
    </source>
</evidence>
<comment type="caution">
    <text evidence="6">The sequence shown here is derived from an EMBL/GenBank/DDBJ whole genome shotgun (WGS) entry which is preliminary data.</text>
</comment>
<keyword evidence="4" id="KW-0804">Transcription</keyword>
<accession>A0ABW2EC96</accession>
<sequence>MSSTYQDLRVGRARPEIESSWTRSRLSGLREDGTPALRQGPVAGEGALARAAAPVLERAQAELDGTQFALVLADREARIVDIRCSDKSFRRALATLGVVPGVRLGEDQVGTNAVGTPLETRQGLLVRGAEHFMTAFHTFACYGHPIIHPITRRLEGVVNIGGLTGAEHPLFAPLVRRIVRDIEDRLQLDSTRTQRRLLAAFQAAVRSSRRAVMVMGQGVVLATPSALALLEPADHAAVQACAEDTRADGEVNHRLILADGRTVGLRCTPVDGAEGVLVDIVPERLGRRGTDAVDHATGWPLLVVGEPGSGRTTEARRAAGSDAATLDATDAVWQGERDWAKGMAALLEDDGPPVIIENVQLLTEQVTALTARCVRSARRRTVLTSTPGEHLDGVHAPLAALCNARRDLVPLRRRRHEIPRLAQSMLADAVGPGGAKLSADCLRVLAAQSWPGNLAELRRVVQFLAGRRSVGDIIPSDLPASHRGVPAPASPLRQAEREIIIAAIDAAGGNRLQAARALGVSRSTLYNRMRALHIH</sequence>
<dbReference type="InterPro" id="IPR002078">
    <property type="entry name" value="Sigma_54_int"/>
</dbReference>
<keyword evidence="1" id="KW-0547">Nucleotide-binding</keyword>
<dbReference type="InterPro" id="IPR027417">
    <property type="entry name" value="P-loop_NTPase"/>
</dbReference>
<dbReference type="InterPro" id="IPR029016">
    <property type="entry name" value="GAF-like_dom_sf"/>
</dbReference>
<proteinExistence type="predicted"/>
<dbReference type="Pfam" id="PF25601">
    <property type="entry name" value="AAA_lid_14"/>
    <property type="match status" value="1"/>
</dbReference>
<dbReference type="PRINTS" id="PR01590">
    <property type="entry name" value="HTHFIS"/>
</dbReference>
<protein>
    <submittedName>
        <fullName evidence="6">Sigma-54-dependent Fis family transcriptional regulator</fullName>
    </submittedName>
</protein>
<dbReference type="SUPFAM" id="SSF52540">
    <property type="entry name" value="P-loop containing nucleoside triphosphate hydrolases"/>
    <property type="match status" value="1"/>
</dbReference>
<evidence type="ECO:0000313" key="7">
    <source>
        <dbReference type="Proteomes" id="UP001596409"/>
    </source>
</evidence>
<dbReference type="PANTHER" id="PTHR32071">
    <property type="entry name" value="TRANSCRIPTIONAL REGULATORY PROTEIN"/>
    <property type="match status" value="1"/>
</dbReference>
<evidence type="ECO:0000256" key="2">
    <source>
        <dbReference type="ARBA" id="ARBA00022840"/>
    </source>
</evidence>
<feature type="domain" description="Sigma-54 factor interaction" evidence="5">
    <location>
        <begin position="410"/>
        <end position="466"/>
    </location>
</feature>
<dbReference type="InterPro" id="IPR002197">
    <property type="entry name" value="HTH_Fis"/>
</dbReference>
<keyword evidence="7" id="KW-1185">Reference proteome</keyword>
<evidence type="ECO:0000256" key="3">
    <source>
        <dbReference type="ARBA" id="ARBA00023015"/>
    </source>
</evidence>
<evidence type="ECO:0000256" key="1">
    <source>
        <dbReference type="ARBA" id="ARBA00022741"/>
    </source>
</evidence>
<dbReference type="Gene3D" id="1.10.10.60">
    <property type="entry name" value="Homeodomain-like"/>
    <property type="match status" value="1"/>
</dbReference>
<evidence type="ECO:0000256" key="4">
    <source>
        <dbReference type="ARBA" id="ARBA00023163"/>
    </source>
</evidence>
<dbReference type="PROSITE" id="PS50045">
    <property type="entry name" value="SIGMA54_INTERACT_4"/>
    <property type="match status" value="1"/>
</dbReference>
<dbReference type="EMBL" id="JBHSYM010000110">
    <property type="protein sequence ID" value="MFC7017770.1"/>
    <property type="molecule type" value="Genomic_DNA"/>
</dbReference>
<evidence type="ECO:0000313" key="6">
    <source>
        <dbReference type="EMBL" id="MFC7017770.1"/>
    </source>
</evidence>
<dbReference type="Gene3D" id="1.10.8.60">
    <property type="match status" value="1"/>
</dbReference>
<organism evidence="6 7">
    <name type="scientific">Streptomyces viridiviolaceus</name>
    <dbReference type="NCBI Taxonomy" id="68282"/>
    <lineage>
        <taxon>Bacteria</taxon>
        <taxon>Bacillati</taxon>
        <taxon>Actinomycetota</taxon>
        <taxon>Actinomycetes</taxon>
        <taxon>Kitasatosporales</taxon>
        <taxon>Streptomycetaceae</taxon>
        <taxon>Streptomyces</taxon>
    </lineage>
</organism>
<gene>
    <name evidence="6" type="ORF">ACFQMH_40010</name>
</gene>
<dbReference type="SUPFAM" id="SSF46689">
    <property type="entry name" value="Homeodomain-like"/>
    <property type="match status" value="1"/>
</dbReference>
<dbReference type="RefSeq" id="WP_189880072.1">
    <property type="nucleotide sequence ID" value="NZ_BMWA01000038.1"/>
</dbReference>
<dbReference type="InterPro" id="IPR009057">
    <property type="entry name" value="Homeodomain-like_sf"/>
</dbReference>
<reference evidence="7" key="1">
    <citation type="journal article" date="2019" name="Int. J. Syst. Evol. Microbiol.">
        <title>The Global Catalogue of Microorganisms (GCM) 10K type strain sequencing project: providing services to taxonomists for standard genome sequencing and annotation.</title>
        <authorList>
            <consortium name="The Broad Institute Genomics Platform"/>
            <consortium name="The Broad Institute Genome Sequencing Center for Infectious Disease"/>
            <person name="Wu L."/>
            <person name="Ma J."/>
        </authorList>
    </citation>
    <scope>NUCLEOTIDE SEQUENCE [LARGE SCALE GENOMIC DNA]</scope>
    <source>
        <strain evidence="7">JCM 4855</strain>
    </source>
</reference>
<dbReference type="Pfam" id="PF02954">
    <property type="entry name" value="HTH_8"/>
    <property type="match status" value="1"/>
</dbReference>
<name>A0ABW2EC96_9ACTN</name>